<dbReference type="InterPro" id="IPR000315">
    <property type="entry name" value="Znf_B-box"/>
</dbReference>
<dbReference type="SMART" id="SM00184">
    <property type="entry name" value="RING"/>
    <property type="match status" value="2"/>
</dbReference>
<dbReference type="Pfam" id="PF13445">
    <property type="entry name" value="zf-RING_UBOX"/>
    <property type="match status" value="2"/>
</dbReference>
<dbReference type="PROSITE" id="PS00518">
    <property type="entry name" value="ZF_RING_1"/>
    <property type="match status" value="2"/>
</dbReference>
<dbReference type="SUPFAM" id="SSF57845">
    <property type="entry name" value="B-box zinc-binding domain"/>
    <property type="match status" value="2"/>
</dbReference>
<accession>A0A8K1G8G6</accession>
<dbReference type="Gene3D" id="3.30.40.10">
    <property type="entry name" value="Zinc/RING finger domain, C3HC4 (zinc finger)"/>
    <property type="match status" value="2"/>
</dbReference>
<evidence type="ECO:0000259" key="6">
    <source>
        <dbReference type="PROSITE" id="PS50089"/>
    </source>
</evidence>
<dbReference type="EMBL" id="SWJQ01000474">
    <property type="protein sequence ID" value="TRZ13911.1"/>
    <property type="molecule type" value="Genomic_DNA"/>
</dbReference>
<dbReference type="InterPro" id="IPR051051">
    <property type="entry name" value="E3_ubiq-ligase_TRIM/RNF"/>
</dbReference>
<feature type="coiled-coil region" evidence="5">
    <location>
        <begin position="698"/>
        <end position="732"/>
    </location>
</feature>
<comment type="caution">
    <text evidence="8">The sequence shown here is derived from an EMBL/GenBank/DDBJ whole genome shotgun (WGS) entry which is preliminary data.</text>
</comment>
<dbReference type="CDD" id="cd19769">
    <property type="entry name" value="Bbox2_TRIM16-like"/>
    <property type="match status" value="1"/>
</dbReference>
<keyword evidence="2 4" id="KW-0863">Zinc-finger</keyword>
<keyword evidence="9" id="KW-1185">Reference proteome</keyword>
<dbReference type="InterPro" id="IPR027370">
    <property type="entry name" value="Znf-RING_euk"/>
</dbReference>
<keyword evidence="1" id="KW-0479">Metal-binding</keyword>
<dbReference type="Pfam" id="PF00643">
    <property type="entry name" value="zf-B_box"/>
    <property type="match status" value="2"/>
</dbReference>
<dbReference type="Proteomes" id="UP000796761">
    <property type="component" value="Unassembled WGS sequence"/>
</dbReference>
<protein>
    <submittedName>
        <fullName evidence="8">Uncharacterized protein</fullName>
    </submittedName>
</protein>
<feature type="coiled-coil region" evidence="5">
    <location>
        <begin position="219"/>
        <end position="304"/>
    </location>
</feature>
<feature type="domain" description="B box-type" evidence="7">
    <location>
        <begin position="508"/>
        <end position="549"/>
    </location>
</feature>
<dbReference type="GO" id="GO:0008270">
    <property type="term" value="F:zinc ion binding"/>
    <property type="evidence" value="ECO:0007669"/>
    <property type="project" value="UniProtKB-KW"/>
</dbReference>
<evidence type="ECO:0000256" key="1">
    <source>
        <dbReference type="ARBA" id="ARBA00022723"/>
    </source>
</evidence>
<proteinExistence type="predicted"/>
<dbReference type="Gene3D" id="3.30.160.60">
    <property type="entry name" value="Classic Zinc Finger"/>
    <property type="match status" value="2"/>
</dbReference>
<dbReference type="PANTHER" id="PTHR25465">
    <property type="entry name" value="B-BOX DOMAIN CONTAINING"/>
    <property type="match status" value="1"/>
</dbReference>
<dbReference type="SUPFAM" id="SSF57850">
    <property type="entry name" value="RING/U-box"/>
    <property type="match status" value="2"/>
</dbReference>
<evidence type="ECO:0000256" key="2">
    <source>
        <dbReference type="ARBA" id="ARBA00022771"/>
    </source>
</evidence>
<evidence type="ECO:0000256" key="4">
    <source>
        <dbReference type="PROSITE-ProRule" id="PRU00024"/>
    </source>
</evidence>
<dbReference type="InterPro" id="IPR017907">
    <property type="entry name" value="Znf_RING_CS"/>
</dbReference>
<evidence type="ECO:0000256" key="5">
    <source>
        <dbReference type="SAM" id="Coils"/>
    </source>
</evidence>
<reference evidence="8" key="1">
    <citation type="submission" date="2019-04" db="EMBL/GenBank/DDBJ databases">
        <title>Genome assembly of Zosterops borbonicus 15179.</title>
        <authorList>
            <person name="Leroy T."/>
            <person name="Anselmetti Y."/>
            <person name="Tilak M.-K."/>
            <person name="Nabholz B."/>
        </authorList>
    </citation>
    <scope>NUCLEOTIDE SEQUENCE</scope>
    <source>
        <strain evidence="8">HGM_15179</strain>
        <tissue evidence="8">Muscle</tissue>
    </source>
</reference>
<gene>
    <name evidence="8" type="ORF">HGM15179_013209</name>
</gene>
<dbReference type="AlphaFoldDB" id="A0A8K1G8G6"/>
<dbReference type="InterPro" id="IPR001841">
    <property type="entry name" value="Znf_RING"/>
</dbReference>
<keyword evidence="3" id="KW-0862">Zinc</keyword>
<name>A0A8K1G8G6_9PASS</name>
<dbReference type="PROSITE" id="PS50119">
    <property type="entry name" value="ZF_BBOX"/>
    <property type="match status" value="2"/>
</dbReference>
<dbReference type="InterPro" id="IPR013083">
    <property type="entry name" value="Znf_RING/FYVE/PHD"/>
</dbReference>
<evidence type="ECO:0000256" key="3">
    <source>
        <dbReference type="ARBA" id="ARBA00022833"/>
    </source>
</evidence>
<organism evidence="8 9">
    <name type="scientific">Zosterops borbonicus</name>
    <dbReference type="NCBI Taxonomy" id="364589"/>
    <lineage>
        <taxon>Eukaryota</taxon>
        <taxon>Metazoa</taxon>
        <taxon>Chordata</taxon>
        <taxon>Craniata</taxon>
        <taxon>Vertebrata</taxon>
        <taxon>Euteleostomi</taxon>
        <taxon>Archelosauria</taxon>
        <taxon>Archosauria</taxon>
        <taxon>Dinosauria</taxon>
        <taxon>Saurischia</taxon>
        <taxon>Theropoda</taxon>
        <taxon>Coelurosauria</taxon>
        <taxon>Aves</taxon>
        <taxon>Neognathae</taxon>
        <taxon>Neoaves</taxon>
        <taxon>Telluraves</taxon>
        <taxon>Australaves</taxon>
        <taxon>Passeriformes</taxon>
        <taxon>Sylvioidea</taxon>
        <taxon>Zosteropidae</taxon>
        <taxon>Zosterops</taxon>
    </lineage>
</organism>
<dbReference type="PANTHER" id="PTHR25465:SF77">
    <property type="entry name" value="E3 UBIQUITIN_ISG15 LIGASE TRIM25"/>
    <property type="match status" value="1"/>
</dbReference>
<dbReference type="SMART" id="SM00336">
    <property type="entry name" value="BBOX"/>
    <property type="match status" value="4"/>
</dbReference>
<keyword evidence="5" id="KW-0175">Coiled coil</keyword>
<feature type="domain" description="RING-type" evidence="6">
    <location>
        <begin position="16"/>
        <end position="58"/>
    </location>
</feature>
<evidence type="ECO:0000313" key="9">
    <source>
        <dbReference type="Proteomes" id="UP000796761"/>
    </source>
</evidence>
<feature type="domain" description="RING-type" evidence="6">
    <location>
        <begin position="362"/>
        <end position="406"/>
    </location>
</feature>
<evidence type="ECO:0000259" key="7">
    <source>
        <dbReference type="PROSITE" id="PS50119"/>
    </source>
</evidence>
<dbReference type="OrthoDB" id="9049620at2759"/>
<feature type="domain" description="B box-type" evidence="7">
    <location>
        <begin position="157"/>
        <end position="197"/>
    </location>
</feature>
<dbReference type="PROSITE" id="PS50089">
    <property type="entry name" value="ZF_RING_2"/>
    <property type="match status" value="2"/>
</dbReference>
<evidence type="ECO:0000313" key="8">
    <source>
        <dbReference type="EMBL" id="TRZ13911.1"/>
    </source>
</evidence>
<sequence>MAGAEAVAGLREELTCPICLDIYQDPVSLDCSHSVCRVCLKLLALQCPGSRARCPLCQSPVGEVKPNFLLRNIVQKFMDVPVDQEEEEQEGQCEEKGESSDQPEKVVLCDFCLQDAQPAVKTCLNCEASLCQAHLSKHNSRNGQSHMLVEPCDGEVLAERKCPKHGKLLECFCGNDGECICVVCSIVSHKNHNIVGLEEAFNEAQISYPGTLETLKKHEAALDQAIANLLSQLETLKSEDSQRRAQLKKLFKEMHQKLEDKKREVLEVFNDYEEQQIGRIRTEMNNHKKEKDSARHDIQELEALRNQKDTLLYTKQLTPGKLFLGFNIFIGDLDERVECTLTMAKAGEGCAGAGGLEAELTCPICLGLYREPVSLSCGHNFCRRCIEEVLGTPHSPRGPSTCPICRAHLGPAAELRNNFKLGSIMEVYWATTSKGQRARRESLEQEEEGAESGEKGVVLCEHCLDGPQPAVKTCLVCEASLCQAHLSKHNAKGFHQEHVLVEVGASRAEERRCGDHGKLLECYCLREETLICILCSIAGTHKGHAVVTMKEGHGTQMVKLSNTMEELQKSKSDFNTALEELWEREKQIKTYYKKLASQLEELFNGTEAELHERKTRILSDILSNEEKNLQVVADMRNKMEQKRDQAEENLQALQKIKEQPDVFLFFKDLKPVTDRIASLDLDTETVEVEEVEPDWRIVAQYERVEKQLLSQLDSLLEDVRGKLTNLNKAKKEQKSIVEEKQDGYYFNNVFMKSDYIKPRHTKDMIKRHRR</sequence>
<dbReference type="Gene3D" id="4.10.830.40">
    <property type="match status" value="2"/>
</dbReference>
<feature type="coiled-coil region" evidence="5">
    <location>
        <begin position="622"/>
        <end position="659"/>
    </location>
</feature>